<protein>
    <submittedName>
        <fullName evidence="1">Uncharacterized protein</fullName>
    </submittedName>
</protein>
<evidence type="ECO:0000313" key="2">
    <source>
        <dbReference type="Proteomes" id="UP001320876"/>
    </source>
</evidence>
<evidence type="ECO:0000313" key="1">
    <source>
        <dbReference type="EMBL" id="MCW1921082.1"/>
    </source>
</evidence>
<gene>
    <name evidence="1" type="ORF">OKA05_00865</name>
</gene>
<comment type="caution">
    <text evidence="1">The sequence shown here is derived from an EMBL/GenBank/DDBJ whole genome shotgun (WGS) entry which is preliminary data.</text>
</comment>
<reference evidence="1 2" key="1">
    <citation type="submission" date="2022-10" db="EMBL/GenBank/DDBJ databases">
        <title>Luteolibacter arcticus strain CCTCC AB 2014275, whole genome shotgun sequencing project.</title>
        <authorList>
            <person name="Zhao G."/>
            <person name="Shen L."/>
        </authorList>
    </citation>
    <scope>NUCLEOTIDE SEQUENCE [LARGE SCALE GENOMIC DNA]</scope>
    <source>
        <strain evidence="1 2">CCTCC AB 2014275</strain>
    </source>
</reference>
<dbReference type="Proteomes" id="UP001320876">
    <property type="component" value="Unassembled WGS sequence"/>
</dbReference>
<sequence length="154" mass="17204">MCPTPSFSFPLLGFGLGGLLFPNGLGKSGGPERRRLEAEGIGDRTEKMSTPHFPRFLVEEADVGIGADGWDNFLLYDDLTELEEYLEALRYLNAPKCATVVKELLDLVEATRPARTNELLNSHKEQLENLWERCNEASSAESPQELSKKAFMNQ</sequence>
<accession>A0ABT3GBU1</accession>
<dbReference type="RefSeq" id="WP_264485191.1">
    <property type="nucleotide sequence ID" value="NZ_JAPDDT010000001.1"/>
</dbReference>
<name>A0ABT3GBU1_9BACT</name>
<proteinExistence type="predicted"/>
<dbReference type="EMBL" id="JAPDDT010000001">
    <property type="protein sequence ID" value="MCW1921082.1"/>
    <property type="molecule type" value="Genomic_DNA"/>
</dbReference>
<keyword evidence="2" id="KW-1185">Reference proteome</keyword>
<organism evidence="1 2">
    <name type="scientific">Luteolibacter arcticus</name>
    <dbReference type="NCBI Taxonomy" id="1581411"/>
    <lineage>
        <taxon>Bacteria</taxon>
        <taxon>Pseudomonadati</taxon>
        <taxon>Verrucomicrobiota</taxon>
        <taxon>Verrucomicrobiia</taxon>
        <taxon>Verrucomicrobiales</taxon>
        <taxon>Verrucomicrobiaceae</taxon>
        <taxon>Luteolibacter</taxon>
    </lineage>
</organism>